<comment type="caution">
    <text evidence="7">The sequence shown here is derived from an EMBL/GenBank/DDBJ whole genome shotgun (WGS) entry which is preliminary data.</text>
</comment>
<dbReference type="Gene3D" id="1.10.1670.10">
    <property type="entry name" value="Helix-hairpin-Helix base-excision DNA repair enzymes (C-terminal)"/>
    <property type="match status" value="1"/>
</dbReference>
<dbReference type="InterPro" id="IPR010316">
    <property type="entry name" value="AlkA_N"/>
</dbReference>
<evidence type="ECO:0000256" key="4">
    <source>
        <dbReference type="ARBA" id="ARBA00023204"/>
    </source>
</evidence>
<dbReference type="InterPro" id="IPR023170">
    <property type="entry name" value="HhH_base_excis_C"/>
</dbReference>
<keyword evidence="3" id="KW-0227">DNA damage</keyword>
<accession>A0ABS2KPT6</accession>
<protein>
    <recommendedName>
        <fullName evidence="2">DNA-3-methyladenine glycosylase II</fullName>
        <ecNumber evidence="2">3.2.2.21</ecNumber>
    </recommendedName>
</protein>
<dbReference type="PANTHER" id="PTHR43003">
    <property type="entry name" value="DNA-3-METHYLADENINE GLYCOSYLASE"/>
    <property type="match status" value="1"/>
</dbReference>
<dbReference type="Pfam" id="PF06029">
    <property type="entry name" value="AlkA_N"/>
    <property type="match status" value="1"/>
</dbReference>
<evidence type="ECO:0000256" key="3">
    <source>
        <dbReference type="ARBA" id="ARBA00022763"/>
    </source>
</evidence>
<dbReference type="CDD" id="cd00056">
    <property type="entry name" value="ENDO3c"/>
    <property type="match status" value="1"/>
</dbReference>
<evidence type="ECO:0000313" key="7">
    <source>
        <dbReference type="EMBL" id="MBM7413978.1"/>
    </source>
</evidence>
<dbReference type="InterPro" id="IPR003265">
    <property type="entry name" value="HhH-GPD_domain"/>
</dbReference>
<organism evidence="7 8">
    <name type="scientific">Rhodococcoides corynebacterioides</name>
    <dbReference type="NCBI Taxonomy" id="53972"/>
    <lineage>
        <taxon>Bacteria</taxon>
        <taxon>Bacillati</taxon>
        <taxon>Actinomycetota</taxon>
        <taxon>Actinomycetes</taxon>
        <taxon>Mycobacteriales</taxon>
        <taxon>Nocardiaceae</taxon>
        <taxon>Rhodococcoides</taxon>
    </lineage>
</organism>
<dbReference type="Gene3D" id="1.10.340.30">
    <property type="entry name" value="Hypothetical protein, domain 2"/>
    <property type="match status" value="1"/>
</dbReference>
<proteinExistence type="predicted"/>
<keyword evidence="8" id="KW-1185">Reference proteome</keyword>
<dbReference type="Proteomes" id="UP000703038">
    <property type="component" value="Unassembled WGS sequence"/>
</dbReference>
<evidence type="ECO:0000256" key="1">
    <source>
        <dbReference type="ARBA" id="ARBA00000086"/>
    </source>
</evidence>
<dbReference type="SUPFAM" id="SSF48150">
    <property type="entry name" value="DNA-glycosylase"/>
    <property type="match status" value="1"/>
</dbReference>
<name>A0ABS2KPT6_9NOCA</name>
<dbReference type="SMART" id="SM01009">
    <property type="entry name" value="AlkA_N"/>
    <property type="match status" value="1"/>
</dbReference>
<feature type="domain" description="HhH-GPD" evidence="5">
    <location>
        <begin position="140"/>
        <end position="295"/>
    </location>
</feature>
<dbReference type="GO" id="GO:0003905">
    <property type="term" value="F:alkylbase DNA N-glycosylase activity"/>
    <property type="evidence" value="ECO:0007669"/>
    <property type="project" value="UniProtKB-EC"/>
</dbReference>
<dbReference type="EMBL" id="JAFBBK010000001">
    <property type="protein sequence ID" value="MBM7413978.1"/>
    <property type="molecule type" value="Genomic_DNA"/>
</dbReference>
<evidence type="ECO:0000313" key="8">
    <source>
        <dbReference type="Proteomes" id="UP000703038"/>
    </source>
</evidence>
<dbReference type="RefSeq" id="WP_307806142.1">
    <property type="nucleotide sequence ID" value="NZ_JAFBBK010000001.1"/>
</dbReference>
<feature type="domain" description="DNA-3-methyladenine glycosylase AlkA N-terminal" evidence="6">
    <location>
        <begin position="10"/>
        <end position="130"/>
    </location>
</feature>
<sequence>MTSPRWTLDTSELPYSAPYDTGWMRWFLAGHAVPGMETFTDGVYRRALRLDHGPAVVTCRFVPGAGGAGVVRVETRARDESDVPTALSRVRRVLALDVDAAPVDAALAADPALAASVAAAPGIRVPGAFDAAEVLLRTMIGQQISLGAAATHTARLVAALGDPVGDDEGEAEHGITHLFPTPEAVAARGTEILTGPARRVAAIASTADAVASGAVDVRHDGDAATQERALLALRGVGPWTARYVSMRLLGDPDVLLDTDLVVRQGAALLDIDLSDTTHWAPWRSYASMHLWRTALLARGLTIG</sequence>
<evidence type="ECO:0000259" key="6">
    <source>
        <dbReference type="SMART" id="SM01009"/>
    </source>
</evidence>
<dbReference type="InterPro" id="IPR011257">
    <property type="entry name" value="DNA_glycosylase"/>
</dbReference>
<dbReference type="EC" id="3.2.2.21" evidence="2"/>
<gene>
    <name evidence="7" type="ORF">JOE42_000711</name>
</gene>
<keyword evidence="7" id="KW-0378">Hydrolase</keyword>
<evidence type="ECO:0000256" key="2">
    <source>
        <dbReference type="ARBA" id="ARBA00012000"/>
    </source>
</evidence>
<dbReference type="InterPro" id="IPR037046">
    <property type="entry name" value="AlkA_N_sf"/>
</dbReference>
<dbReference type="Gene3D" id="3.30.310.20">
    <property type="entry name" value="DNA-3-methyladenine glycosylase AlkA, N-terminal domain"/>
    <property type="match status" value="1"/>
</dbReference>
<keyword evidence="4" id="KW-0234">DNA repair</keyword>
<dbReference type="PANTHER" id="PTHR43003:SF13">
    <property type="entry name" value="DNA-3-METHYLADENINE GLYCOSYLASE 2"/>
    <property type="match status" value="1"/>
</dbReference>
<dbReference type="SUPFAM" id="SSF55945">
    <property type="entry name" value="TATA-box binding protein-like"/>
    <property type="match status" value="1"/>
</dbReference>
<evidence type="ECO:0000259" key="5">
    <source>
        <dbReference type="SMART" id="SM00478"/>
    </source>
</evidence>
<dbReference type="SMART" id="SM00478">
    <property type="entry name" value="ENDO3c"/>
    <property type="match status" value="1"/>
</dbReference>
<reference evidence="7 8" key="1">
    <citation type="submission" date="2021-01" db="EMBL/GenBank/DDBJ databases">
        <title>Genomics of switchgrass bacterial isolates.</title>
        <authorList>
            <person name="Shade A."/>
        </authorList>
    </citation>
    <scope>NUCLEOTIDE SEQUENCE [LARGE SCALE GENOMIC DNA]</scope>
    <source>
        <strain evidence="7 8">PvP111</strain>
    </source>
</reference>
<dbReference type="InterPro" id="IPR051912">
    <property type="entry name" value="Alkylbase_DNA_Glycosylase/TA"/>
</dbReference>
<keyword evidence="7" id="KW-0326">Glycosidase</keyword>
<comment type="catalytic activity">
    <reaction evidence="1">
        <text>Hydrolysis of alkylated DNA, releasing 3-methyladenine, 3-methylguanine, 7-methylguanine and 7-methyladenine.</text>
        <dbReference type="EC" id="3.2.2.21"/>
    </reaction>
</comment>